<dbReference type="InterPro" id="IPR036497">
    <property type="entry name" value="GLTP_sf"/>
</dbReference>
<gene>
    <name evidence="3" type="ORF">BOTBODRAFT_180489</name>
</gene>
<proteinExistence type="predicted"/>
<dbReference type="Pfam" id="PF08718">
    <property type="entry name" value="GLTP"/>
    <property type="match status" value="1"/>
</dbReference>
<dbReference type="Gene3D" id="1.10.3520.10">
    <property type="entry name" value="Glycolipid transfer protein"/>
    <property type="match status" value="1"/>
</dbReference>
<dbReference type="HOGENOM" id="CLU_079400_0_0_1"/>
<dbReference type="STRING" id="930990.A0A067LWY6"/>
<dbReference type="GO" id="GO:1902388">
    <property type="term" value="F:ceramide 1-phosphate transfer activity"/>
    <property type="evidence" value="ECO:0007669"/>
    <property type="project" value="TreeGrafter"/>
</dbReference>
<dbReference type="InterPro" id="IPR014830">
    <property type="entry name" value="Glycolipid_transfer_prot_dom"/>
</dbReference>
<evidence type="ECO:0000313" key="3">
    <source>
        <dbReference type="EMBL" id="KDQ07724.1"/>
    </source>
</evidence>
<protein>
    <recommendedName>
        <fullName evidence="2">Glycolipid transfer protein domain-containing protein</fullName>
    </recommendedName>
</protein>
<dbReference type="SUPFAM" id="SSF110004">
    <property type="entry name" value="Glycolipid transfer protein, GLTP"/>
    <property type="match status" value="1"/>
</dbReference>
<name>A0A067LWY6_BOTB1</name>
<feature type="domain" description="Glycolipid transfer protein" evidence="2">
    <location>
        <begin position="76"/>
        <end position="204"/>
    </location>
</feature>
<dbReference type="GO" id="GO:1902387">
    <property type="term" value="F:ceramide 1-phosphate binding"/>
    <property type="evidence" value="ECO:0007669"/>
    <property type="project" value="TreeGrafter"/>
</dbReference>
<dbReference type="GO" id="GO:0005829">
    <property type="term" value="C:cytosol"/>
    <property type="evidence" value="ECO:0007669"/>
    <property type="project" value="TreeGrafter"/>
</dbReference>
<sequence>MSTYFDQLSSNVQVLENGAKKPAVRSFVDVPVTDKGVDTDAFIEAARGLAGIFGSSCPLLLPLPLQITELNSTVRMRFVDVLGSAAFTMVQSDLNGNIKKINDRRHPKADDPTFTAPETDTIEQLLASEKAEGKTTATEGLLWLLRAMNFTCKALQDNSAQLSESFTKSYTNTLRPFHNFVTGGIFRTAMLACPTRETFVTKLGTPKEKVEEQSKAWLDALDAILKRLMAFFIAGKYFKVKDDAFGKVTA</sequence>
<dbReference type="AlphaFoldDB" id="A0A067LWY6"/>
<keyword evidence="4" id="KW-1185">Reference proteome</keyword>
<dbReference type="EMBL" id="KL198102">
    <property type="protein sequence ID" value="KDQ07724.1"/>
    <property type="molecule type" value="Genomic_DNA"/>
</dbReference>
<dbReference type="PANTHER" id="PTHR10219:SF25">
    <property type="entry name" value="PLECKSTRIN HOMOLOGY DOMAIN-CONTAINING FAMILY A MEMBER 8"/>
    <property type="match status" value="1"/>
</dbReference>
<keyword evidence="1" id="KW-0813">Transport</keyword>
<dbReference type="OrthoDB" id="205255at2759"/>
<organism evidence="3 4">
    <name type="scientific">Botryobasidium botryosum (strain FD-172 SS1)</name>
    <dbReference type="NCBI Taxonomy" id="930990"/>
    <lineage>
        <taxon>Eukaryota</taxon>
        <taxon>Fungi</taxon>
        <taxon>Dikarya</taxon>
        <taxon>Basidiomycota</taxon>
        <taxon>Agaricomycotina</taxon>
        <taxon>Agaricomycetes</taxon>
        <taxon>Cantharellales</taxon>
        <taxon>Botryobasidiaceae</taxon>
        <taxon>Botryobasidium</taxon>
    </lineage>
</organism>
<evidence type="ECO:0000313" key="4">
    <source>
        <dbReference type="Proteomes" id="UP000027195"/>
    </source>
</evidence>
<dbReference type="PANTHER" id="PTHR10219">
    <property type="entry name" value="GLYCOLIPID TRANSFER PROTEIN-RELATED"/>
    <property type="match status" value="1"/>
</dbReference>
<dbReference type="Proteomes" id="UP000027195">
    <property type="component" value="Unassembled WGS sequence"/>
</dbReference>
<evidence type="ECO:0000256" key="1">
    <source>
        <dbReference type="ARBA" id="ARBA00022448"/>
    </source>
</evidence>
<dbReference type="GO" id="GO:0016020">
    <property type="term" value="C:membrane"/>
    <property type="evidence" value="ECO:0007669"/>
    <property type="project" value="TreeGrafter"/>
</dbReference>
<dbReference type="InParanoid" id="A0A067LWY6"/>
<accession>A0A067LWY6</accession>
<evidence type="ECO:0000259" key="2">
    <source>
        <dbReference type="Pfam" id="PF08718"/>
    </source>
</evidence>
<reference evidence="4" key="1">
    <citation type="journal article" date="2014" name="Proc. Natl. Acad. Sci. U.S.A.">
        <title>Extensive sampling of basidiomycete genomes demonstrates inadequacy of the white-rot/brown-rot paradigm for wood decay fungi.</title>
        <authorList>
            <person name="Riley R."/>
            <person name="Salamov A.A."/>
            <person name="Brown D.W."/>
            <person name="Nagy L.G."/>
            <person name="Floudas D."/>
            <person name="Held B.W."/>
            <person name="Levasseur A."/>
            <person name="Lombard V."/>
            <person name="Morin E."/>
            <person name="Otillar R."/>
            <person name="Lindquist E.A."/>
            <person name="Sun H."/>
            <person name="LaButti K.M."/>
            <person name="Schmutz J."/>
            <person name="Jabbour D."/>
            <person name="Luo H."/>
            <person name="Baker S.E."/>
            <person name="Pisabarro A.G."/>
            <person name="Walton J.D."/>
            <person name="Blanchette R.A."/>
            <person name="Henrissat B."/>
            <person name="Martin F."/>
            <person name="Cullen D."/>
            <person name="Hibbett D.S."/>
            <person name="Grigoriev I.V."/>
        </authorList>
    </citation>
    <scope>NUCLEOTIDE SEQUENCE [LARGE SCALE GENOMIC DNA]</scope>
    <source>
        <strain evidence="4">FD-172 SS1</strain>
    </source>
</reference>